<feature type="region of interest" description="Disordered" evidence="1">
    <location>
        <begin position="1"/>
        <end position="34"/>
    </location>
</feature>
<reference evidence="2 3" key="1">
    <citation type="journal article" date="2018" name="PLoS Genet.">
        <title>Population sequencing reveals clonal diversity and ancestral inbreeding in the grapevine cultivar Chardonnay.</title>
        <authorList>
            <person name="Roach M.J."/>
            <person name="Johnson D.L."/>
            <person name="Bohlmann J."/>
            <person name="van Vuuren H.J."/>
            <person name="Jones S.J."/>
            <person name="Pretorius I.S."/>
            <person name="Schmidt S.A."/>
            <person name="Borneman A.R."/>
        </authorList>
    </citation>
    <scope>NUCLEOTIDE SEQUENCE [LARGE SCALE GENOMIC DNA]</scope>
    <source>
        <strain evidence="3">cv. Chardonnay</strain>
        <tissue evidence="2">Leaf</tissue>
    </source>
</reference>
<accession>A0A438BZN1</accession>
<dbReference type="Proteomes" id="UP000288805">
    <property type="component" value="Unassembled WGS sequence"/>
</dbReference>
<evidence type="ECO:0000256" key="1">
    <source>
        <dbReference type="SAM" id="MobiDB-lite"/>
    </source>
</evidence>
<evidence type="ECO:0000313" key="3">
    <source>
        <dbReference type="Proteomes" id="UP000288805"/>
    </source>
</evidence>
<name>A0A438BZN1_VITVI</name>
<proteinExistence type="predicted"/>
<sequence>MEEPPSQAPCWSNIVKAQPPPKQEIGKQNCSNPK</sequence>
<comment type="caution">
    <text evidence="2">The sequence shown here is derived from an EMBL/GenBank/DDBJ whole genome shotgun (WGS) entry which is preliminary data.</text>
</comment>
<protein>
    <submittedName>
        <fullName evidence="2">Uncharacterized protein</fullName>
    </submittedName>
</protein>
<dbReference type="EMBL" id="QGNW01002589">
    <property type="protein sequence ID" value="RVW16391.1"/>
    <property type="molecule type" value="Genomic_DNA"/>
</dbReference>
<dbReference type="AlphaFoldDB" id="A0A438BZN1"/>
<evidence type="ECO:0000313" key="2">
    <source>
        <dbReference type="EMBL" id="RVW16391.1"/>
    </source>
</evidence>
<gene>
    <name evidence="2" type="ORF">CK203_067749</name>
</gene>
<organism evidence="2 3">
    <name type="scientific">Vitis vinifera</name>
    <name type="common">Grape</name>
    <dbReference type="NCBI Taxonomy" id="29760"/>
    <lineage>
        <taxon>Eukaryota</taxon>
        <taxon>Viridiplantae</taxon>
        <taxon>Streptophyta</taxon>
        <taxon>Embryophyta</taxon>
        <taxon>Tracheophyta</taxon>
        <taxon>Spermatophyta</taxon>
        <taxon>Magnoliopsida</taxon>
        <taxon>eudicotyledons</taxon>
        <taxon>Gunneridae</taxon>
        <taxon>Pentapetalae</taxon>
        <taxon>rosids</taxon>
        <taxon>Vitales</taxon>
        <taxon>Vitaceae</taxon>
        <taxon>Viteae</taxon>
        <taxon>Vitis</taxon>
    </lineage>
</organism>